<dbReference type="Pfam" id="PF26341">
    <property type="entry name" value="AAA_SelU"/>
    <property type="match status" value="1"/>
</dbReference>
<dbReference type="CDD" id="cd01520">
    <property type="entry name" value="RHOD_YbbB"/>
    <property type="match status" value="1"/>
</dbReference>
<dbReference type="SUPFAM" id="SSF52821">
    <property type="entry name" value="Rhodanese/Cell cycle control phosphatase"/>
    <property type="match status" value="1"/>
</dbReference>
<dbReference type="GO" id="GO:0043828">
    <property type="term" value="F:tRNA 2-selenouridine synthase activity"/>
    <property type="evidence" value="ECO:0007669"/>
    <property type="project" value="InterPro"/>
</dbReference>
<dbReference type="SMART" id="SM00450">
    <property type="entry name" value="RHOD"/>
    <property type="match status" value="1"/>
</dbReference>
<dbReference type="EMBL" id="OCTN01000001">
    <property type="protein sequence ID" value="SOH92557.1"/>
    <property type="molecule type" value="Genomic_DNA"/>
</dbReference>
<sequence length="353" mass="38797">MTFPITSIADLKAAGFDDIIDVRSPSEFAEDHLPGAINLPVLSDEQRAVVGTIYVQTSRLEARKLGAALVSRNVADHIDAYFADKPGSYRPLVYCWRGGQRSGSMGLILKQIGWRAEVLEGGYRTYRRLVSKTLYEDTFPWKLVLLDGNTGCAKTDILKSMDDPHVQVVDLEGLARHRGSVFGGFVDAPQPSQKAFETALMDAFSALDPSRPVMVEAESSKIGQLLVPPTLWKAMQGAPRIQLSAPLDERADYLTRAYSDIVADPTRLDGIIDRLQGLHSYEVLQNWRQLAASGALRGLAAALMQDHYDAAYSRQRARSDVQVHELSVERLDDAGIAETVRDVAAIATRITAT</sequence>
<dbReference type="PROSITE" id="PS50206">
    <property type="entry name" value="RHODANESE_3"/>
    <property type="match status" value="1"/>
</dbReference>
<evidence type="ECO:0000259" key="2">
    <source>
        <dbReference type="PROSITE" id="PS50206"/>
    </source>
</evidence>
<dbReference type="GO" id="GO:0004792">
    <property type="term" value="F:thiosulfate-cyanide sulfurtransferase activity"/>
    <property type="evidence" value="ECO:0007669"/>
    <property type="project" value="InterPro"/>
</dbReference>
<evidence type="ECO:0000256" key="1">
    <source>
        <dbReference type="ARBA" id="ARBA00023266"/>
    </source>
</evidence>
<name>A0A2C9CMX0_9RHOB</name>
<dbReference type="Pfam" id="PF00581">
    <property type="entry name" value="Rhodanese"/>
    <property type="match status" value="1"/>
</dbReference>
<proteinExistence type="predicted"/>
<evidence type="ECO:0000313" key="3">
    <source>
        <dbReference type="EMBL" id="SOH92557.1"/>
    </source>
</evidence>
<accession>A0A2C9CMX0</accession>
<dbReference type="InterPro" id="IPR036873">
    <property type="entry name" value="Rhodanese-like_dom_sf"/>
</dbReference>
<dbReference type="OrthoDB" id="9808735at2"/>
<reference evidence="4" key="1">
    <citation type="submission" date="2017-09" db="EMBL/GenBank/DDBJ databases">
        <authorList>
            <person name="Varghese N."/>
            <person name="Submissions S."/>
        </authorList>
    </citation>
    <scope>NUCLEOTIDE SEQUENCE [LARGE SCALE GENOMIC DNA]</scope>
    <source>
        <strain evidence="4">C7</strain>
    </source>
</reference>
<dbReference type="PANTHER" id="PTHR30401:SF0">
    <property type="entry name" value="TRNA 2-SELENOURIDINE SYNTHASE"/>
    <property type="match status" value="1"/>
</dbReference>
<gene>
    <name evidence="3" type="ORF">SAMN06273572_101404</name>
</gene>
<dbReference type="GO" id="GO:0002098">
    <property type="term" value="P:tRNA wobble uridine modification"/>
    <property type="evidence" value="ECO:0007669"/>
    <property type="project" value="InterPro"/>
</dbReference>
<dbReference type="InterPro" id="IPR058840">
    <property type="entry name" value="AAA_SelU"/>
</dbReference>
<keyword evidence="4" id="KW-1185">Reference proteome</keyword>
<dbReference type="NCBIfam" id="NF008752">
    <property type="entry name" value="PRK11784.1-4"/>
    <property type="match status" value="1"/>
</dbReference>
<dbReference type="InterPro" id="IPR001307">
    <property type="entry name" value="Thiosulphate_STrfase_CS"/>
</dbReference>
<dbReference type="NCBIfam" id="NF008750">
    <property type="entry name" value="PRK11784.1-2"/>
    <property type="match status" value="1"/>
</dbReference>
<dbReference type="Gene3D" id="3.40.250.10">
    <property type="entry name" value="Rhodanese-like domain"/>
    <property type="match status" value="1"/>
</dbReference>
<dbReference type="PANTHER" id="PTHR30401">
    <property type="entry name" value="TRNA 2-SELENOURIDINE SYNTHASE"/>
    <property type="match status" value="1"/>
</dbReference>
<dbReference type="NCBIfam" id="TIGR03167">
    <property type="entry name" value="tRNA_sel_U_synt"/>
    <property type="match status" value="1"/>
</dbReference>
<feature type="domain" description="Rhodanese" evidence="2">
    <location>
        <begin position="19"/>
        <end position="135"/>
    </location>
</feature>
<dbReference type="InterPro" id="IPR001763">
    <property type="entry name" value="Rhodanese-like_dom"/>
</dbReference>
<keyword evidence="1" id="KW-0711">Selenium</keyword>
<dbReference type="AlphaFoldDB" id="A0A2C9CMX0"/>
<dbReference type="RefSeq" id="WP_097928131.1">
    <property type="nucleotide sequence ID" value="NZ_OCTN01000001.1"/>
</dbReference>
<protein>
    <submittedName>
        <fullName evidence="3">tRNA 2-selenouridine synthase</fullName>
    </submittedName>
</protein>
<organism evidence="3 4">
    <name type="scientific">Pontivivens marinum</name>
    <dbReference type="NCBI Taxonomy" id="1690039"/>
    <lineage>
        <taxon>Bacteria</taxon>
        <taxon>Pseudomonadati</taxon>
        <taxon>Pseudomonadota</taxon>
        <taxon>Alphaproteobacteria</taxon>
        <taxon>Rhodobacterales</taxon>
        <taxon>Paracoccaceae</taxon>
        <taxon>Pontivivens</taxon>
    </lineage>
</organism>
<dbReference type="PROSITE" id="PS00380">
    <property type="entry name" value="RHODANESE_1"/>
    <property type="match status" value="1"/>
</dbReference>
<evidence type="ECO:0000313" key="4">
    <source>
        <dbReference type="Proteomes" id="UP000220034"/>
    </source>
</evidence>
<dbReference type="Proteomes" id="UP000220034">
    <property type="component" value="Unassembled WGS sequence"/>
</dbReference>
<dbReference type="InterPro" id="IPR017582">
    <property type="entry name" value="SelU"/>
</dbReference>